<gene>
    <name evidence="1" type="ORF">GRFL_2939</name>
</gene>
<dbReference type="KEGG" id="gfl:GRFL_2939"/>
<reference evidence="1 2" key="1">
    <citation type="submission" date="2016-07" db="EMBL/GenBank/DDBJ databases">
        <title>Multi-omics approach to identify versatile polysaccharide utilization systems of a marine flavobacterium Gramella flava.</title>
        <authorList>
            <person name="Tang K."/>
        </authorList>
    </citation>
    <scope>NUCLEOTIDE SEQUENCE [LARGE SCALE GENOMIC DNA]</scope>
    <source>
        <strain evidence="1 2">JLT2011</strain>
    </source>
</reference>
<dbReference type="Proteomes" id="UP000186230">
    <property type="component" value="Chromosome"/>
</dbReference>
<organism evidence="1 2">
    <name type="scientific">Christiangramia flava JLT2011</name>
    <dbReference type="NCBI Taxonomy" id="1229726"/>
    <lineage>
        <taxon>Bacteria</taxon>
        <taxon>Pseudomonadati</taxon>
        <taxon>Bacteroidota</taxon>
        <taxon>Flavobacteriia</taxon>
        <taxon>Flavobacteriales</taxon>
        <taxon>Flavobacteriaceae</taxon>
        <taxon>Christiangramia</taxon>
    </lineage>
</organism>
<proteinExistence type="predicted"/>
<evidence type="ECO:0000313" key="1">
    <source>
        <dbReference type="EMBL" id="APU69663.1"/>
    </source>
</evidence>
<accession>A0A1L7I8Y2</accession>
<keyword evidence="2" id="KW-1185">Reference proteome</keyword>
<dbReference type="STRING" id="1229726.GRFL_2939"/>
<dbReference type="EMBL" id="CP016359">
    <property type="protein sequence ID" value="APU69663.1"/>
    <property type="molecule type" value="Genomic_DNA"/>
</dbReference>
<protein>
    <submittedName>
        <fullName evidence="1">Uncharacterized protein</fullName>
    </submittedName>
</protein>
<name>A0A1L7I8Y2_9FLAO</name>
<sequence>MKKRMVGPSVFYQYTVSTLGLLETIFEFNLKGKKRLNYFVMR</sequence>
<evidence type="ECO:0000313" key="2">
    <source>
        <dbReference type="Proteomes" id="UP000186230"/>
    </source>
</evidence>
<dbReference type="AlphaFoldDB" id="A0A1L7I8Y2"/>